<dbReference type="AlphaFoldDB" id="A0A6S6U762"/>
<accession>A0A6S6U762</accession>
<sequence length="136" mass="15865">MQLFFSTISELIESFKLKKITEPKMQEYLSFAQNKLEERESTSLGFFKLANTYENVNEKLMYIFLENKKDISADDLKALGEHIDRQQKNSQIQRKVLYQFIISVILLGISIPLISNPELKEFGFSTIGMVIGYWLK</sequence>
<keyword evidence="1" id="KW-0812">Transmembrane</keyword>
<keyword evidence="1" id="KW-1133">Transmembrane helix</keyword>
<gene>
    <name evidence="2" type="ORF">HELGO_WM9329</name>
</gene>
<reference evidence="2" key="1">
    <citation type="submission" date="2020-01" db="EMBL/GenBank/DDBJ databases">
        <authorList>
            <person name="Meier V. D."/>
            <person name="Meier V D."/>
        </authorList>
    </citation>
    <scope>NUCLEOTIDE SEQUENCE</scope>
    <source>
        <strain evidence="2">HLG_WM_MAG_05</strain>
    </source>
</reference>
<organism evidence="2">
    <name type="scientific">uncultured Sulfurovum sp</name>
    <dbReference type="NCBI Taxonomy" id="269237"/>
    <lineage>
        <taxon>Bacteria</taxon>
        <taxon>Pseudomonadati</taxon>
        <taxon>Campylobacterota</taxon>
        <taxon>Epsilonproteobacteria</taxon>
        <taxon>Campylobacterales</taxon>
        <taxon>Sulfurovaceae</taxon>
        <taxon>Sulfurovum</taxon>
        <taxon>environmental samples</taxon>
    </lineage>
</organism>
<name>A0A6S6U762_9BACT</name>
<feature type="transmembrane region" description="Helical" evidence="1">
    <location>
        <begin position="96"/>
        <end position="115"/>
    </location>
</feature>
<keyword evidence="1" id="KW-0472">Membrane</keyword>
<protein>
    <submittedName>
        <fullName evidence="2">Uncharacterized protein</fullName>
    </submittedName>
</protein>
<dbReference type="EMBL" id="CACVAU010000091">
    <property type="protein sequence ID" value="CAA6827508.1"/>
    <property type="molecule type" value="Genomic_DNA"/>
</dbReference>
<proteinExistence type="predicted"/>
<evidence type="ECO:0000313" key="2">
    <source>
        <dbReference type="EMBL" id="CAA6827508.1"/>
    </source>
</evidence>
<evidence type="ECO:0000256" key="1">
    <source>
        <dbReference type="SAM" id="Phobius"/>
    </source>
</evidence>